<keyword evidence="4" id="KW-0482">Metalloprotease</keyword>
<gene>
    <name evidence="4" type="ORF">F0475_10405</name>
</gene>
<keyword evidence="1" id="KW-0732">Signal</keyword>
<dbReference type="Proteomes" id="UP000482295">
    <property type="component" value="Unassembled WGS sequence"/>
</dbReference>
<dbReference type="EMBL" id="VVIQ01000013">
    <property type="protein sequence ID" value="MUL28701.1"/>
    <property type="molecule type" value="Genomic_DNA"/>
</dbReference>
<dbReference type="GO" id="GO:0008237">
    <property type="term" value="F:metallopeptidase activity"/>
    <property type="evidence" value="ECO:0007669"/>
    <property type="project" value="UniProtKB-KW"/>
</dbReference>
<dbReference type="CDD" id="cd04276">
    <property type="entry name" value="ZnMc_MMP_like_2"/>
    <property type="match status" value="1"/>
</dbReference>
<feature type="signal peptide" evidence="1">
    <location>
        <begin position="1"/>
        <end position="30"/>
    </location>
</feature>
<accession>A0A7C9LT61</accession>
<dbReference type="PANTHER" id="PTHR38478:SF1">
    <property type="entry name" value="ZINC DEPENDENT METALLOPROTEASE DOMAIN LIPOPROTEIN"/>
    <property type="match status" value="1"/>
</dbReference>
<reference evidence="4 5" key="1">
    <citation type="submission" date="2019-09" db="EMBL/GenBank/DDBJ databases">
        <title>Prevotella A2879 sp. nov., isolated from an abscess of a patient.</title>
        <authorList>
            <person name="Buhl M."/>
            <person name="Oberhettinger P."/>
        </authorList>
    </citation>
    <scope>NUCLEOTIDE SEQUENCE [LARGE SCALE GENOMIC DNA]</scope>
    <source>
        <strain evidence="4 5">A2879</strain>
    </source>
</reference>
<proteinExistence type="predicted"/>
<dbReference type="PANTHER" id="PTHR38478">
    <property type="entry name" value="PEPTIDASE M1A AND M12B"/>
    <property type="match status" value="1"/>
</dbReference>
<dbReference type="SUPFAM" id="SSF55486">
    <property type="entry name" value="Metalloproteases ('zincins'), catalytic domain"/>
    <property type="match status" value="1"/>
</dbReference>
<keyword evidence="4" id="KW-0378">Hydrolase</keyword>
<dbReference type="AlphaFoldDB" id="A0A7C9LT61"/>
<dbReference type="InterPro" id="IPR033413">
    <property type="entry name" value="DUF5117"/>
</dbReference>
<keyword evidence="4" id="KW-0645">Protease</keyword>
<dbReference type="Pfam" id="PF16313">
    <property type="entry name" value="DUF4953"/>
    <property type="match status" value="1"/>
</dbReference>
<dbReference type="InterPro" id="IPR034032">
    <property type="entry name" value="Zn_MMP-like_bac"/>
</dbReference>
<evidence type="ECO:0000256" key="1">
    <source>
        <dbReference type="SAM" id="SignalP"/>
    </source>
</evidence>
<organism evidence="4 5">
    <name type="scientific">Prevotella vespertina</name>
    <dbReference type="NCBI Taxonomy" id="2608404"/>
    <lineage>
        <taxon>Bacteria</taxon>
        <taxon>Pseudomonadati</taxon>
        <taxon>Bacteroidota</taxon>
        <taxon>Bacteroidia</taxon>
        <taxon>Bacteroidales</taxon>
        <taxon>Prevotellaceae</taxon>
        <taxon>Prevotella</taxon>
    </lineage>
</organism>
<evidence type="ECO:0000313" key="4">
    <source>
        <dbReference type="EMBL" id="MUL28701.1"/>
    </source>
</evidence>
<feature type="chain" id="PRO_5028803574" evidence="1">
    <location>
        <begin position="31"/>
        <end position="847"/>
    </location>
</feature>
<dbReference type="Pfam" id="PF17148">
    <property type="entry name" value="DUF5117"/>
    <property type="match status" value="1"/>
</dbReference>
<sequence length="847" mass="96007">MRKLFIPSKRTAAISLLAVGLLSISLSAQAFPLFKKKKKDTKTTTTVVKKDAYERLLTEQKTDSARGPFVSLYRTEEKLYVELPPSSLNRDMLLGATISSVSSPQYAELGTRAGSVSHIRFVQKDSSIVMQAVNSELLDALPTPMAKEAEATNYRNLDLYSFPIKARNKKTGGIVFDASSFFLRESKYFPVIAKIAGPYRVDAELKPEWIKVTALKSFESNACIKMERNYVANMTGNSGSVAISNQPVSIGVEFTLALLPEDKMTPRLSDVRLGYFLTPKAIVNDGLIEHASFINRWRVEPKDPAAYFAGKLSEPKKPIVYYIDNNFPPLWKKAIRNSVLRWNAAFERIGFKNVMQVRDFPTDDPSFDPDNFKYSCIRYLPTATENAMGPSWIDPRTGEIITATVLVYNDVVNVINSWRFIQTAQLDPAARTLNMPDSILEASLEYIVGHEVGHTLGLMHNMAASAAIPTDSLRSVDFTHKYGTTASIMDYARFNYVAQPSDKGVSLTPPILGVYDKYAIEWGYRVFPNSKGFRDDIKPLQELVARHETDPMYRYGLQQSRYRYDPTAIEEDLGSDAIKSSTYGLKNLEYILQHFDEWIPDGEDGARKAKLYRQIVSQAYGYSRNVYALIGGIKLYQTTESSGLPRYEVVSKERQRAAAMWLLEEARKFGKRGITSLEDRLPQVNSHPYKMLASGIQEMAMSATARLALSYYADSTSYSPLEYNEDVYNNVWRKTIAGEESLDDDDIAMERLYVERLRSNVMEVKQMGRVRSLRNDKEDVSFLGFGTGYGDPETMWTETIDRTAEYVFHYAQKLKTLLAERIKTTSNSTLKSQYELMYARVQRYMNE</sequence>
<dbReference type="InterPro" id="IPR024079">
    <property type="entry name" value="MetalloPept_cat_dom_sf"/>
</dbReference>
<name>A0A7C9LT61_9BACT</name>
<evidence type="ECO:0000259" key="2">
    <source>
        <dbReference type="Pfam" id="PF16313"/>
    </source>
</evidence>
<protein>
    <submittedName>
        <fullName evidence="4">Zinc-dependent metalloprotease</fullName>
    </submittedName>
</protein>
<evidence type="ECO:0000313" key="5">
    <source>
        <dbReference type="Proteomes" id="UP000482295"/>
    </source>
</evidence>
<feature type="domain" description="EcxA zinc-binding" evidence="2">
    <location>
        <begin position="434"/>
        <end position="735"/>
    </location>
</feature>
<comment type="caution">
    <text evidence="4">The sequence shown here is derived from an EMBL/GenBank/DDBJ whole genome shotgun (WGS) entry which is preliminary data.</text>
</comment>
<dbReference type="Gene3D" id="3.40.390.10">
    <property type="entry name" value="Collagenase (Catalytic Domain)"/>
    <property type="match status" value="1"/>
</dbReference>
<evidence type="ECO:0000259" key="3">
    <source>
        <dbReference type="Pfam" id="PF17148"/>
    </source>
</evidence>
<keyword evidence="5" id="KW-1185">Reference proteome</keyword>
<dbReference type="GO" id="GO:0006508">
    <property type="term" value="P:proteolysis"/>
    <property type="evidence" value="ECO:0007669"/>
    <property type="project" value="UniProtKB-KW"/>
</dbReference>
<feature type="domain" description="DUF5117" evidence="3">
    <location>
        <begin position="117"/>
        <end position="302"/>
    </location>
</feature>
<dbReference type="InterPro" id="IPR032534">
    <property type="entry name" value="EcxA_zinc-bd"/>
</dbReference>
<dbReference type="RefSeq" id="WP_155716557.1">
    <property type="nucleotide sequence ID" value="NZ_VVIQ01000013.1"/>
</dbReference>